<comment type="caution">
    <text evidence="3">The sequence shown here is derived from an EMBL/GenBank/DDBJ whole genome shotgun (WGS) entry which is preliminary data.</text>
</comment>
<comment type="similarity">
    <text evidence="1">Belongs to the IST1 family.</text>
</comment>
<feature type="compositionally biased region" description="Low complexity" evidence="2">
    <location>
        <begin position="256"/>
        <end position="425"/>
    </location>
</feature>
<feature type="compositionally biased region" description="Basic and acidic residues" evidence="2">
    <location>
        <begin position="435"/>
        <end position="446"/>
    </location>
</feature>
<keyword evidence="4" id="KW-1185">Reference proteome</keyword>
<feature type="compositionally biased region" description="Low complexity" evidence="2">
    <location>
        <begin position="198"/>
        <end position="223"/>
    </location>
</feature>
<dbReference type="Gene3D" id="1.20.1260.60">
    <property type="entry name" value="Vacuolar protein sorting-associated protein Ist1"/>
    <property type="match status" value="1"/>
</dbReference>
<dbReference type="EMBL" id="LDAU01000040">
    <property type="protein sequence ID" value="KRX10052.1"/>
    <property type="molecule type" value="Genomic_DNA"/>
</dbReference>
<sequence length="446" mass="51379">MGNEQPKKSYQPRLQKQQLEISCIKVVGHLELQRDRRMNQGMQKEKVLINMINAPQRSKVDELHKASSIVSDMNYINGCNIVIRYCNIIKDRSLLICESVGKPDNIKELLPFIESVIWAAKHLNLNALQEFQNIMLNFFGAQGIDVTSSPQIDQELRKDFETVMPTPEDINAYIVKLAEKTGIPLEQINSAGHEFYNPQDRQQQQQQQQQPNNNNQGPNVGGYFPPPNNQQGGGFGGQGQVYNINVQLPNNQQYPQQYQQNQQQFNQPPQPQQNWNQPPQNNSFNPSNNTSQTSNQQQQNQFNQQQQPNQFNYQQQQQQQNQANYPGFNSNNNIQNANNNNNFSNQQQQQQQQQQPSINNSNNNNSGLPQPQQQQFFQNNQFPSGQSSYPQKQPQDNINNNQFNQPPQQQQNQNQFNQPPQQQQQGNDEDGLDSLEARLKRIREGV</sequence>
<dbReference type="Proteomes" id="UP000054937">
    <property type="component" value="Unassembled WGS sequence"/>
</dbReference>
<feature type="region of interest" description="Disordered" evidence="2">
    <location>
        <begin position="256"/>
        <end position="446"/>
    </location>
</feature>
<dbReference type="InterPro" id="IPR005061">
    <property type="entry name" value="Ist1"/>
</dbReference>
<dbReference type="GO" id="GO:0015031">
    <property type="term" value="P:protein transport"/>
    <property type="evidence" value="ECO:0007669"/>
    <property type="project" value="InterPro"/>
</dbReference>
<evidence type="ECO:0000313" key="3">
    <source>
        <dbReference type="EMBL" id="KRX10052.1"/>
    </source>
</evidence>
<evidence type="ECO:0000256" key="2">
    <source>
        <dbReference type="SAM" id="MobiDB-lite"/>
    </source>
</evidence>
<protein>
    <submittedName>
        <fullName evidence="3">Uncharacterized protein</fullName>
    </submittedName>
</protein>
<dbReference type="Pfam" id="PF03398">
    <property type="entry name" value="Ist1"/>
    <property type="match status" value="1"/>
</dbReference>
<proteinExistence type="inferred from homology"/>
<evidence type="ECO:0000256" key="1">
    <source>
        <dbReference type="ARBA" id="ARBA00005536"/>
    </source>
</evidence>
<dbReference type="InParanoid" id="A0A0V0R6B9"/>
<feature type="region of interest" description="Disordered" evidence="2">
    <location>
        <begin position="198"/>
        <end position="241"/>
    </location>
</feature>
<dbReference type="OMA" id="PYIETIV"/>
<reference evidence="3 4" key="1">
    <citation type="journal article" date="2015" name="Sci. Rep.">
        <title>Genome of the facultative scuticociliatosis pathogen Pseudocohnilembus persalinus provides insight into its virulence through horizontal gene transfer.</title>
        <authorList>
            <person name="Xiong J."/>
            <person name="Wang G."/>
            <person name="Cheng J."/>
            <person name="Tian M."/>
            <person name="Pan X."/>
            <person name="Warren A."/>
            <person name="Jiang C."/>
            <person name="Yuan D."/>
            <person name="Miao W."/>
        </authorList>
    </citation>
    <scope>NUCLEOTIDE SEQUENCE [LARGE SCALE GENOMIC DNA]</scope>
    <source>
        <strain evidence="3">36N120E</strain>
    </source>
</reference>
<dbReference type="AlphaFoldDB" id="A0A0V0R6B9"/>
<organism evidence="3 4">
    <name type="scientific">Pseudocohnilembus persalinus</name>
    <name type="common">Ciliate</name>
    <dbReference type="NCBI Taxonomy" id="266149"/>
    <lineage>
        <taxon>Eukaryota</taxon>
        <taxon>Sar</taxon>
        <taxon>Alveolata</taxon>
        <taxon>Ciliophora</taxon>
        <taxon>Intramacronucleata</taxon>
        <taxon>Oligohymenophorea</taxon>
        <taxon>Scuticociliatia</taxon>
        <taxon>Philasterida</taxon>
        <taxon>Pseudocohnilembidae</taxon>
        <taxon>Pseudocohnilembus</taxon>
    </lineage>
</organism>
<evidence type="ECO:0000313" key="4">
    <source>
        <dbReference type="Proteomes" id="UP000054937"/>
    </source>
</evidence>
<dbReference type="OrthoDB" id="311339at2759"/>
<accession>A0A0V0R6B9</accession>
<name>A0A0V0R6B9_PSEPJ</name>
<dbReference type="InterPro" id="IPR042277">
    <property type="entry name" value="IST1-like"/>
</dbReference>
<gene>
    <name evidence="3" type="ORF">PPERSA_08455</name>
</gene>